<evidence type="ECO:0000313" key="9">
    <source>
        <dbReference type="Proteomes" id="UP000299290"/>
    </source>
</evidence>
<dbReference type="InterPro" id="IPR013154">
    <property type="entry name" value="ADH-like_N"/>
</dbReference>
<dbReference type="RefSeq" id="WP_137964843.1">
    <property type="nucleotide sequence ID" value="NZ_BJHV01000001.1"/>
</dbReference>
<dbReference type="GO" id="GO:0051903">
    <property type="term" value="F:S-(hydroxymethyl)glutathione dehydrogenase [NAD(P)+] activity"/>
    <property type="evidence" value="ECO:0007669"/>
    <property type="project" value="TreeGrafter"/>
</dbReference>
<name>A0A4D4JWW3_9ACTN</name>
<dbReference type="PANTHER" id="PTHR43880">
    <property type="entry name" value="ALCOHOL DEHYDROGENASE"/>
    <property type="match status" value="1"/>
</dbReference>
<keyword evidence="5" id="KW-0520">NAD</keyword>
<evidence type="ECO:0000313" key="8">
    <source>
        <dbReference type="EMBL" id="GDY41175.1"/>
    </source>
</evidence>
<keyword evidence="3" id="KW-0862">Zinc</keyword>
<dbReference type="Pfam" id="PF08240">
    <property type="entry name" value="ADH_N"/>
    <property type="match status" value="1"/>
</dbReference>
<dbReference type="PROSITE" id="PS00059">
    <property type="entry name" value="ADH_ZINC"/>
    <property type="match status" value="1"/>
</dbReference>
<keyword evidence="2" id="KW-0479">Metal-binding</keyword>
<dbReference type="InterPro" id="IPR002328">
    <property type="entry name" value="ADH_Zn_CS"/>
</dbReference>
<comment type="caution">
    <text evidence="8">The sequence shown here is derived from an EMBL/GenBank/DDBJ whole genome shotgun (WGS) entry which is preliminary data.</text>
</comment>
<evidence type="ECO:0000256" key="1">
    <source>
        <dbReference type="ARBA" id="ARBA00008072"/>
    </source>
</evidence>
<gene>
    <name evidence="8" type="ORF">SANT12839_020570</name>
</gene>
<dbReference type="GO" id="GO:0008270">
    <property type="term" value="F:zinc ion binding"/>
    <property type="evidence" value="ECO:0007669"/>
    <property type="project" value="InterPro"/>
</dbReference>
<sequence length="171" mass="17540">MKTRAVVLRGISTARPYSETRPVEVEELELGAPREGAVLFRIAAASLCHSDLSVVGGDRVRPLPMALGHEAVGIVRETGPGVARVRPADHVAPVSVPSRGLCADRAAGRPALGAQAAAANGSGAPLHGPSLPTRRREREPTLLSLAVGAVAAALPARRAAALIPLRAVNDA</sequence>
<proteinExistence type="inferred from homology"/>
<protein>
    <recommendedName>
        <fullName evidence="7">Alcohol dehydrogenase-like N-terminal domain-containing protein</fullName>
    </recommendedName>
</protein>
<dbReference type="PANTHER" id="PTHR43880:SF12">
    <property type="entry name" value="ALCOHOL DEHYDROGENASE CLASS-3"/>
    <property type="match status" value="1"/>
</dbReference>
<feature type="region of interest" description="Disordered" evidence="6">
    <location>
        <begin position="113"/>
        <end position="136"/>
    </location>
</feature>
<keyword evidence="4" id="KW-0560">Oxidoreductase</keyword>
<dbReference type="GO" id="GO:0005829">
    <property type="term" value="C:cytosol"/>
    <property type="evidence" value="ECO:0007669"/>
    <property type="project" value="TreeGrafter"/>
</dbReference>
<dbReference type="EMBL" id="BJHV01000001">
    <property type="protein sequence ID" value="GDY41175.1"/>
    <property type="molecule type" value="Genomic_DNA"/>
</dbReference>
<dbReference type="Gene3D" id="3.90.180.10">
    <property type="entry name" value="Medium-chain alcohol dehydrogenases, catalytic domain"/>
    <property type="match status" value="1"/>
</dbReference>
<feature type="compositionally biased region" description="Low complexity" evidence="6">
    <location>
        <begin position="113"/>
        <end position="124"/>
    </location>
</feature>
<evidence type="ECO:0000259" key="7">
    <source>
        <dbReference type="Pfam" id="PF08240"/>
    </source>
</evidence>
<dbReference type="AlphaFoldDB" id="A0A4D4JWW3"/>
<dbReference type="InterPro" id="IPR011032">
    <property type="entry name" value="GroES-like_sf"/>
</dbReference>
<comment type="similarity">
    <text evidence="1">Belongs to the zinc-containing alcohol dehydrogenase family.</text>
</comment>
<organism evidence="8 9">
    <name type="scientific">Streptomyces antimycoticus</name>
    <dbReference type="NCBI Taxonomy" id="68175"/>
    <lineage>
        <taxon>Bacteria</taxon>
        <taxon>Bacillati</taxon>
        <taxon>Actinomycetota</taxon>
        <taxon>Actinomycetes</taxon>
        <taxon>Kitasatosporales</taxon>
        <taxon>Streptomycetaceae</taxon>
        <taxon>Streptomyces</taxon>
        <taxon>Streptomyces violaceusniger group</taxon>
    </lineage>
</organism>
<dbReference type="SUPFAM" id="SSF50129">
    <property type="entry name" value="GroES-like"/>
    <property type="match status" value="1"/>
</dbReference>
<keyword evidence="9" id="KW-1185">Reference proteome</keyword>
<evidence type="ECO:0000256" key="4">
    <source>
        <dbReference type="ARBA" id="ARBA00023002"/>
    </source>
</evidence>
<dbReference type="Proteomes" id="UP000299290">
    <property type="component" value="Unassembled WGS sequence"/>
</dbReference>
<feature type="domain" description="Alcohol dehydrogenase-like N-terminal" evidence="7">
    <location>
        <begin position="35"/>
        <end position="113"/>
    </location>
</feature>
<evidence type="ECO:0000256" key="2">
    <source>
        <dbReference type="ARBA" id="ARBA00022723"/>
    </source>
</evidence>
<accession>A0A4D4JWW3</accession>
<reference evidence="8 9" key="1">
    <citation type="journal article" date="2020" name="Int. J. Syst. Evol. Microbiol.">
        <title>Reclassification of Streptomyces castelarensis and Streptomyces sporoclivatus as later heterotypic synonyms of Streptomyces antimycoticus.</title>
        <authorList>
            <person name="Komaki H."/>
            <person name="Tamura T."/>
        </authorList>
    </citation>
    <scope>NUCLEOTIDE SEQUENCE [LARGE SCALE GENOMIC DNA]</scope>
    <source>
        <strain evidence="8 9">NBRC 12839</strain>
    </source>
</reference>
<evidence type="ECO:0000256" key="5">
    <source>
        <dbReference type="ARBA" id="ARBA00023027"/>
    </source>
</evidence>
<evidence type="ECO:0000256" key="3">
    <source>
        <dbReference type="ARBA" id="ARBA00022833"/>
    </source>
</evidence>
<dbReference type="GO" id="GO:0046294">
    <property type="term" value="P:formaldehyde catabolic process"/>
    <property type="evidence" value="ECO:0007669"/>
    <property type="project" value="TreeGrafter"/>
</dbReference>
<evidence type="ECO:0000256" key="6">
    <source>
        <dbReference type="SAM" id="MobiDB-lite"/>
    </source>
</evidence>